<comment type="caution">
    <text evidence="5">The sequence shown here is derived from an EMBL/GenBank/DDBJ whole genome shotgun (WGS) entry which is preliminary data.</text>
</comment>
<dbReference type="GO" id="GO:0016887">
    <property type="term" value="F:ATP hydrolysis activity"/>
    <property type="evidence" value="ECO:0007669"/>
    <property type="project" value="InterPro"/>
</dbReference>
<gene>
    <name evidence="5" type="ORF">DYL61_03830</name>
</gene>
<dbReference type="AlphaFoldDB" id="A0A4Z0BA13"/>
<dbReference type="InterPro" id="IPR003959">
    <property type="entry name" value="ATPase_AAA_core"/>
</dbReference>
<name>A0A4Z0BA13_9PSED</name>
<evidence type="ECO:0000259" key="4">
    <source>
        <dbReference type="Pfam" id="PF20469"/>
    </source>
</evidence>
<dbReference type="Proteomes" id="UP000297734">
    <property type="component" value="Unassembled WGS sequence"/>
</dbReference>
<evidence type="ECO:0000313" key="5">
    <source>
        <dbReference type="EMBL" id="TFY95413.1"/>
    </source>
</evidence>
<keyword evidence="6" id="KW-1185">Reference proteome</keyword>
<evidence type="ECO:0000313" key="6">
    <source>
        <dbReference type="Proteomes" id="UP000297734"/>
    </source>
</evidence>
<dbReference type="Pfam" id="PF13304">
    <property type="entry name" value="AAA_21"/>
    <property type="match status" value="1"/>
</dbReference>
<evidence type="ECO:0000259" key="2">
    <source>
        <dbReference type="Pfam" id="PF13304"/>
    </source>
</evidence>
<proteinExistence type="predicted"/>
<dbReference type="PANTHER" id="PTHR43581">
    <property type="entry name" value="ATP/GTP PHOSPHATASE"/>
    <property type="match status" value="1"/>
</dbReference>
<dbReference type="RefSeq" id="WP_135307278.1">
    <property type="nucleotide sequence ID" value="NZ_QUZT01000004.1"/>
</dbReference>
<dbReference type="EMBL" id="QUZT01000004">
    <property type="protein sequence ID" value="TFY95413.1"/>
    <property type="molecule type" value="Genomic_DNA"/>
</dbReference>
<feature type="region of interest" description="Disordered" evidence="1">
    <location>
        <begin position="340"/>
        <end position="387"/>
    </location>
</feature>
<dbReference type="PANTHER" id="PTHR43581:SF4">
    <property type="entry name" value="ATP_GTP PHOSPHATASE"/>
    <property type="match status" value="1"/>
</dbReference>
<feature type="domain" description="OLD protein-like TOPRIM" evidence="4">
    <location>
        <begin position="447"/>
        <end position="518"/>
    </location>
</feature>
<evidence type="ECO:0000256" key="1">
    <source>
        <dbReference type="SAM" id="MobiDB-lite"/>
    </source>
</evidence>
<reference evidence="5 6" key="1">
    <citation type="journal article" date="2019" name="Syst. Appl. Microbiol.">
        <title>New species of pathogenic Pseudomonas isolated from citrus in Tunisia: Proposal of Pseudomonas kairouanensis sp. nov. and Pseudomonas nabeulensis sp. nov.</title>
        <authorList>
            <person name="Oueslati M."/>
            <person name="Mulet M."/>
            <person name="Gomila M."/>
            <person name="Berge O."/>
            <person name="Hajlaoui M.R."/>
            <person name="Lalucat J."/>
            <person name="Sadfi-Zouaoui N."/>
            <person name="Garcia-Valdes E."/>
        </authorList>
    </citation>
    <scope>NUCLEOTIDE SEQUENCE [LARGE SCALE GENOMIC DNA]</scope>
    <source>
        <strain evidence="5 6">E10B</strain>
    </source>
</reference>
<dbReference type="Gene3D" id="3.40.50.300">
    <property type="entry name" value="P-loop containing nucleotide triphosphate hydrolases"/>
    <property type="match status" value="2"/>
</dbReference>
<feature type="domain" description="ATPase AAA-type core" evidence="2">
    <location>
        <begin position="300"/>
        <end position="332"/>
    </location>
</feature>
<evidence type="ECO:0000259" key="3">
    <source>
        <dbReference type="Pfam" id="PF13476"/>
    </source>
</evidence>
<accession>A0A4Z0BA13</accession>
<dbReference type="SUPFAM" id="SSF52540">
    <property type="entry name" value="P-loop containing nucleoside triphosphate hydrolases"/>
    <property type="match status" value="1"/>
</dbReference>
<dbReference type="InterPro" id="IPR038729">
    <property type="entry name" value="Rad50/SbcC_AAA"/>
</dbReference>
<dbReference type="InterPro" id="IPR027417">
    <property type="entry name" value="P-loop_NTPase"/>
</dbReference>
<dbReference type="CDD" id="cd01026">
    <property type="entry name" value="TOPRIM_OLD"/>
    <property type="match status" value="1"/>
</dbReference>
<feature type="domain" description="Rad50/SbcC-type AAA" evidence="3">
    <location>
        <begin position="6"/>
        <end position="57"/>
    </location>
</feature>
<protein>
    <submittedName>
        <fullName evidence="5">DUF2813 domain-containing protein</fullName>
    </submittedName>
</protein>
<sequence>MYLSALKVQNFRQFGADPNGLFIEFNKGVTALVGENDAGKSSVIDALRFVLQTRDGEYVRLQPEDFHIPVEGPQASQITIVAKFADLSVADQGALSEYVTFNGNAAVVYIHWTARRLSDDVLARRWVDIAVRSGHSGGGPSLDSNVRQLLAAAYLRPLRDATREMSPGRGSRLSQVLKNFPSIKDGSGFDTDRPLENPASLSLTGLAGYLRHFVNLHPGVAAAQGSINDNYLSHLSLEGDELHGRINFVDGSSESARLRQILERMELSLLDQGSQEARGEYGLGSNNLMFMACELLLLGKEPDGLPLLLIEEPEAHLHPQRQLRLMEFLSESAKPRVASPTVVQETVNSERVEDSLPCNEGSGTLSAESSGHRGTTADEVSQESETRPVQVILTTHSPNLSSKIALDNLVLMHGRKAYSLGKQHTKLDEGDYRFLARFLDVTKANLFFARGVLIVEGDAEAILLPALAKLLEKDLTRHGVSVVNVGGIGLGRYARILQRATPGAGVLNIPVACVSDMDVMPDCAPEILGLVEGADDPKWENTAQRKWRATRDFGVNDDSRLLGLEERRRLRKANDEQNVKTFVAGQWTLEYDLAFSGMAREVLIAARLAAKDEALHAGRETHDQIIERAIAEYDGYYSSNMSPEQVSSTVYALFHRKVASKAIAAQYLVDILEQRYRGIVVPREGMEERLPGYLVEAITYVTSRLAVPHEQHQPSQQQSERHTP</sequence>
<dbReference type="InterPro" id="IPR051396">
    <property type="entry name" value="Bact_Antivir_Def_Nuclease"/>
</dbReference>
<dbReference type="OrthoDB" id="3322489at2"/>
<feature type="compositionally biased region" description="Polar residues" evidence="1">
    <location>
        <begin position="361"/>
        <end position="373"/>
    </location>
</feature>
<dbReference type="Pfam" id="PF13476">
    <property type="entry name" value="AAA_23"/>
    <property type="match status" value="1"/>
</dbReference>
<dbReference type="Pfam" id="PF20469">
    <property type="entry name" value="OLD-like_TOPRIM"/>
    <property type="match status" value="1"/>
</dbReference>
<dbReference type="InterPro" id="IPR034139">
    <property type="entry name" value="TOPRIM_OLD"/>
</dbReference>
<organism evidence="5 6">
    <name type="scientific">Pseudomonas nabeulensis</name>
    <dbReference type="NCBI Taxonomy" id="2293833"/>
    <lineage>
        <taxon>Bacteria</taxon>
        <taxon>Pseudomonadati</taxon>
        <taxon>Pseudomonadota</taxon>
        <taxon>Gammaproteobacteria</taxon>
        <taxon>Pseudomonadales</taxon>
        <taxon>Pseudomonadaceae</taxon>
        <taxon>Pseudomonas</taxon>
    </lineage>
</organism>
<dbReference type="GO" id="GO:0006302">
    <property type="term" value="P:double-strand break repair"/>
    <property type="evidence" value="ECO:0007669"/>
    <property type="project" value="InterPro"/>
</dbReference>